<accession>A0A1H1XAE6</accession>
<dbReference type="EMBL" id="LT629739">
    <property type="protein sequence ID" value="SDT05666.1"/>
    <property type="molecule type" value="Genomic_DNA"/>
</dbReference>
<dbReference type="Proteomes" id="UP000199700">
    <property type="component" value="Chromosome"/>
</dbReference>
<protein>
    <recommendedName>
        <fullName evidence="4">DNA-binding protein</fullName>
    </recommendedName>
</protein>
<evidence type="ECO:0008006" key="4">
    <source>
        <dbReference type="Google" id="ProtNLM"/>
    </source>
</evidence>
<proteinExistence type="predicted"/>
<reference evidence="2" key="1">
    <citation type="submission" date="2016-10" db="EMBL/GenBank/DDBJ databases">
        <authorList>
            <person name="Varghese N."/>
            <person name="Submissions S."/>
        </authorList>
    </citation>
    <scope>NUCLEOTIDE SEQUENCE [LARGE SCALE GENOMIC DNA]</scope>
    <source>
        <strain evidence="2">DSM 22082</strain>
    </source>
</reference>
<sequence>MVSGIPNEFDELNEVDSARRRLFESGADQLPRAPWLPAEAVHDDVTLLRFAMWRANSAVGEASHEDLRAALKLLESARADLDALEAGLMLIARAEGLTWPDIAKQLGVKSPQAAQQRFQRVSTRTQTSDGAEESE</sequence>
<gene>
    <name evidence="2" type="ORF">SAMN04489751_3632</name>
</gene>
<evidence type="ECO:0000313" key="3">
    <source>
        <dbReference type="Proteomes" id="UP000199700"/>
    </source>
</evidence>
<dbReference type="RefSeq" id="WP_092107802.1">
    <property type="nucleotide sequence ID" value="NZ_LT629739.1"/>
</dbReference>
<dbReference type="OrthoDB" id="4484078at2"/>
<organism evidence="2 3">
    <name type="scientific">Brevibacterium sandarakinum</name>
    <dbReference type="NCBI Taxonomy" id="629680"/>
    <lineage>
        <taxon>Bacteria</taxon>
        <taxon>Bacillati</taxon>
        <taxon>Actinomycetota</taxon>
        <taxon>Actinomycetes</taxon>
        <taxon>Micrococcales</taxon>
        <taxon>Brevibacteriaceae</taxon>
        <taxon>Brevibacterium</taxon>
    </lineage>
</organism>
<evidence type="ECO:0000256" key="1">
    <source>
        <dbReference type="SAM" id="MobiDB-lite"/>
    </source>
</evidence>
<dbReference type="AlphaFoldDB" id="A0A1H1XAE6"/>
<feature type="compositionally biased region" description="Polar residues" evidence="1">
    <location>
        <begin position="112"/>
        <end position="129"/>
    </location>
</feature>
<dbReference type="STRING" id="629680.SAMN04489751_3632"/>
<feature type="region of interest" description="Disordered" evidence="1">
    <location>
        <begin position="110"/>
        <end position="135"/>
    </location>
</feature>
<name>A0A1H1XAE6_BRESA</name>
<keyword evidence="3" id="KW-1185">Reference proteome</keyword>
<evidence type="ECO:0000313" key="2">
    <source>
        <dbReference type="EMBL" id="SDT05666.1"/>
    </source>
</evidence>